<protein>
    <submittedName>
        <fullName evidence="10">Phosphate/sulfate permease</fullName>
    </submittedName>
</protein>
<gene>
    <name evidence="10" type="ordered locus">Metfor_1541</name>
</gene>
<evidence type="ECO:0000256" key="4">
    <source>
        <dbReference type="ARBA" id="ARBA00022448"/>
    </source>
</evidence>
<dbReference type="HOGENOM" id="CLU_015355_1_1_2"/>
<dbReference type="PANTHER" id="PTHR11101:SF80">
    <property type="entry name" value="PHOSPHATE TRANSPORTER"/>
    <property type="match status" value="1"/>
</dbReference>
<name>L0HHL4_METFS</name>
<feature type="transmembrane region" description="Helical" evidence="9">
    <location>
        <begin position="314"/>
        <end position="336"/>
    </location>
</feature>
<dbReference type="OrthoDB" id="101311at2157"/>
<dbReference type="GO" id="GO:0035435">
    <property type="term" value="P:phosphate ion transmembrane transport"/>
    <property type="evidence" value="ECO:0007669"/>
    <property type="project" value="TreeGrafter"/>
</dbReference>
<feature type="transmembrane region" description="Helical" evidence="9">
    <location>
        <begin position="44"/>
        <end position="71"/>
    </location>
</feature>
<evidence type="ECO:0000256" key="8">
    <source>
        <dbReference type="ARBA" id="ARBA00023136"/>
    </source>
</evidence>
<proteinExistence type="inferred from homology"/>
<organism evidence="10 11">
    <name type="scientific">Methanoregula formicica (strain DSM 22288 / NBRC 105244 / SMSP)</name>
    <dbReference type="NCBI Taxonomy" id="593750"/>
    <lineage>
        <taxon>Archaea</taxon>
        <taxon>Methanobacteriati</taxon>
        <taxon>Methanobacteriota</taxon>
        <taxon>Stenosarchaea group</taxon>
        <taxon>Methanomicrobia</taxon>
        <taxon>Methanomicrobiales</taxon>
        <taxon>Methanoregulaceae</taxon>
        <taxon>Methanoregula</taxon>
    </lineage>
</organism>
<evidence type="ECO:0000256" key="5">
    <source>
        <dbReference type="ARBA" id="ARBA00022592"/>
    </source>
</evidence>
<evidence type="ECO:0000256" key="7">
    <source>
        <dbReference type="ARBA" id="ARBA00022989"/>
    </source>
</evidence>
<evidence type="ECO:0000256" key="6">
    <source>
        <dbReference type="ARBA" id="ARBA00022692"/>
    </source>
</evidence>
<evidence type="ECO:0000313" key="10">
    <source>
        <dbReference type="EMBL" id="AGB02574.1"/>
    </source>
</evidence>
<dbReference type="GO" id="GO:0005315">
    <property type="term" value="F:phosphate transmembrane transporter activity"/>
    <property type="evidence" value="ECO:0007669"/>
    <property type="project" value="InterPro"/>
</dbReference>
<evidence type="ECO:0000256" key="1">
    <source>
        <dbReference type="ARBA" id="ARBA00001981"/>
    </source>
</evidence>
<dbReference type="eggNOG" id="arCOG02267">
    <property type="taxonomic scope" value="Archaea"/>
</dbReference>
<dbReference type="PANTHER" id="PTHR11101">
    <property type="entry name" value="PHOSPHATE TRANSPORTER"/>
    <property type="match status" value="1"/>
</dbReference>
<sequence precursor="true">MFVIAILTILLALAFTFTNGFQDASSIAATFIASRSASPRAGIILVAGMSLLGAVFGGSAVAFTMVGLISIQPGAGELIVLFVALVTATTWNIITWKFGLPSSSTHSLIGGLIGGSIVAAGISSIAWGFAELAGPEPELVGFMKILVFFVLSAIIGFAGSFVLHKTTDFLMRNMERRQNRKIVTLNWCTAALMAFFNGANDPQKQMGMIAMVLVAAGFAATPEVPLWTRYACAALMALGTISGGWRIMNTLGRRIFRIEPVHSFDSQFFSAASIALSTVAGAPVSSTHVITMSVLGVGAADNPRRVQWRVGREIIIAMAITIPVTMLIAGMLFLFISPLVGS</sequence>
<reference evidence="11" key="1">
    <citation type="submission" date="2011-12" db="EMBL/GenBank/DDBJ databases">
        <title>Complete sequence of Methanoregula formicicum SMSP.</title>
        <authorList>
            <person name="Lucas S."/>
            <person name="Han J."/>
            <person name="Lapidus A."/>
            <person name="Cheng J.-F."/>
            <person name="Goodwin L."/>
            <person name="Pitluck S."/>
            <person name="Peters L."/>
            <person name="Ovchinnikova G."/>
            <person name="Teshima H."/>
            <person name="Detter J.C."/>
            <person name="Han C."/>
            <person name="Tapia R."/>
            <person name="Land M."/>
            <person name="Hauser L."/>
            <person name="Kyrpides N."/>
            <person name="Ivanova N."/>
            <person name="Pagani I."/>
            <person name="Imachi H."/>
            <person name="Tamaki H."/>
            <person name="Sekiguchi Y."/>
            <person name="Kamagata Y."/>
            <person name="Cadillo-Quiroz H."/>
            <person name="Zinder S."/>
            <person name="Liu W.-T."/>
            <person name="Woyke T."/>
        </authorList>
    </citation>
    <scope>NUCLEOTIDE SEQUENCE [LARGE SCALE GENOMIC DNA]</scope>
    <source>
        <strain evidence="11">DSM 22288 / NBRC 105244 / SMSP</strain>
    </source>
</reference>
<comment type="similarity">
    <text evidence="3">Belongs to the inorganic phosphate transporter (PiT) (TC 2.A.20) family.</text>
</comment>
<reference evidence="10 11" key="2">
    <citation type="journal article" date="2014" name="Genome Announc.">
        <title>Complete Genome Sequence of Methanoregula formicica SMSPT, a Mesophilic Hydrogenotrophic Methanogen Isolated from a Methanogenic Upflow Anaerobic Sludge Blanket Reactor.</title>
        <authorList>
            <person name="Yamamoto K."/>
            <person name="Tamaki H."/>
            <person name="Cadillo-Quiroz H."/>
            <person name="Imachi H."/>
            <person name="Kyrpides N."/>
            <person name="Woyke T."/>
            <person name="Goodwin L."/>
            <person name="Zinder S.H."/>
            <person name="Kamagata Y."/>
            <person name="Liu W.T."/>
        </authorList>
    </citation>
    <scope>NUCLEOTIDE SEQUENCE [LARGE SCALE GENOMIC DNA]</scope>
    <source>
        <strain evidence="11">DSM 22288 / NBRC 105244 / SMSP</strain>
    </source>
</reference>
<dbReference type="FunCoup" id="L0HHL4">
    <property type="interactions" value="47"/>
</dbReference>
<keyword evidence="8 9" id="KW-0472">Membrane</keyword>
<dbReference type="InterPro" id="IPR001204">
    <property type="entry name" value="Phos_transporter"/>
</dbReference>
<evidence type="ECO:0000256" key="2">
    <source>
        <dbReference type="ARBA" id="ARBA00004141"/>
    </source>
</evidence>
<dbReference type="InParanoid" id="L0HHL4"/>
<accession>L0HHL4</accession>
<dbReference type="AlphaFoldDB" id="L0HHL4"/>
<keyword evidence="6 9" id="KW-0812">Transmembrane</keyword>
<feature type="transmembrane region" description="Helical" evidence="9">
    <location>
        <begin position="108"/>
        <end position="130"/>
    </location>
</feature>
<feature type="transmembrane region" description="Helical" evidence="9">
    <location>
        <begin position="227"/>
        <end position="248"/>
    </location>
</feature>
<dbReference type="KEGG" id="mfo:Metfor_1541"/>
<evidence type="ECO:0000313" key="11">
    <source>
        <dbReference type="Proteomes" id="UP000010824"/>
    </source>
</evidence>
<dbReference type="EMBL" id="CP003167">
    <property type="protein sequence ID" value="AGB02574.1"/>
    <property type="molecule type" value="Genomic_DNA"/>
</dbReference>
<evidence type="ECO:0000256" key="3">
    <source>
        <dbReference type="ARBA" id="ARBA00009916"/>
    </source>
</evidence>
<dbReference type="STRING" id="593750.Metfor_1541"/>
<comment type="function">
    <text evidence="1">Potential transporter for phosphate.</text>
</comment>
<keyword evidence="7 9" id="KW-1133">Transmembrane helix</keyword>
<evidence type="ECO:0000256" key="9">
    <source>
        <dbReference type="SAM" id="Phobius"/>
    </source>
</evidence>
<keyword evidence="5" id="KW-0592">Phosphate transport</keyword>
<feature type="transmembrane region" description="Helical" evidence="9">
    <location>
        <begin position="182"/>
        <end position="199"/>
    </location>
</feature>
<keyword evidence="4" id="KW-0813">Transport</keyword>
<feature type="transmembrane region" description="Helical" evidence="9">
    <location>
        <begin position="78"/>
        <end position="96"/>
    </location>
</feature>
<keyword evidence="11" id="KW-1185">Reference proteome</keyword>
<comment type="subcellular location">
    <subcellularLocation>
        <location evidence="2">Membrane</location>
        <topology evidence="2">Multi-pass membrane protein</topology>
    </subcellularLocation>
</comment>
<feature type="transmembrane region" description="Helical" evidence="9">
    <location>
        <begin position="142"/>
        <end position="162"/>
    </location>
</feature>
<dbReference type="Pfam" id="PF01384">
    <property type="entry name" value="PHO4"/>
    <property type="match status" value="1"/>
</dbReference>
<dbReference type="Proteomes" id="UP000010824">
    <property type="component" value="Chromosome"/>
</dbReference>
<dbReference type="GO" id="GO:0016020">
    <property type="term" value="C:membrane"/>
    <property type="evidence" value="ECO:0007669"/>
    <property type="project" value="UniProtKB-SubCell"/>
</dbReference>